<name>A0A076LQX7_9GAMM</name>
<dbReference type="AlphaFoldDB" id="A0A076LQX7"/>
<evidence type="ECO:0000313" key="3">
    <source>
        <dbReference type="Proteomes" id="UP000028681"/>
    </source>
</evidence>
<dbReference type="KEGG" id="ete:ETEE_4008"/>
<dbReference type="HOGENOM" id="CLU_3079360_0_0_6"/>
<dbReference type="EMBL" id="CP006664">
    <property type="protein sequence ID" value="AIJ10416.1"/>
    <property type="molecule type" value="Genomic_DNA"/>
</dbReference>
<evidence type="ECO:0000256" key="1">
    <source>
        <dbReference type="SAM" id="Phobius"/>
    </source>
</evidence>
<protein>
    <submittedName>
        <fullName evidence="2">Uncharacterized protein</fullName>
    </submittedName>
</protein>
<keyword evidence="1" id="KW-0472">Membrane</keyword>
<keyword evidence="1" id="KW-1133">Transmembrane helix</keyword>
<accession>A0A076LQX7</accession>
<keyword evidence="1" id="KW-0812">Transmembrane</keyword>
<sequence>MVAERGRHPASQAIRNPRRLSKPARTLLRRRLKSLLCATLFYKIFPFISAVA</sequence>
<feature type="transmembrane region" description="Helical" evidence="1">
    <location>
        <begin position="32"/>
        <end position="51"/>
    </location>
</feature>
<proteinExistence type="predicted"/>
<gene>
    <name evidence="2" type="ORF">ETEE_4008</name>
</gene>
<dbReference type="Proteomes" id="UP000028681">
    <property type="component" value="Chromosome"/>
</dbReference>
<evidence type="ECO:0000313" key="2">
    <source>
        <dbReference type="EMBL" id="AIJ10416.1"/>
    </source>
</evidence>
<organism evidence="2 3">
    <name type="scientific">Edwardsiella anguillarum ET080813</name>
    <dbReference type="NCBI Taxonomy" id="667120"/>
    <lineage>
        <taxon>Bacteria</taxon>
        <taxon>Pseudomonadati</taxon>
        <taxon>Pseudomonadota</taxon>
        <taxon>Gammaproteobacteria</taxon>
        <taxon>Enterobacterales</taxon>
        <taxon>Hafniaceae</taxon>
        <taxon>Edwardsiella</taxon>
    </lineage>
</organism>
<reference evidence="2 3" key="1">
    <citation type="journal article" date="2012" name="PLoS ONE">
        <title>Edwardsiella comparative phylogenomics reveal the new intra/inter-species taxonomic relationships, virulence evolution and niche adaptation mechanisms.</title>
        <authorList>
            <person name="Yang M."/>
            <person name="Lv Y."/>
            <person name="Xiao J."/>
            <person name="Wu H."/>
            <person name="Zheng H."/>
            <person name="Liu Q."/>
            <person name="Zhang Y."/>
            <person name="Wang Q."/>
        </authorList>
    </citation>
    <scope>NUCLEOTIDE SEQUENCE [LARGE SCALE GENOMIC DNA]</scope>
    <source>
        <strain evidence="3">080813</strain>
    </source>
</reference>